<reference evidence="2" key="1">
    <citation type="submission" date="2022-11" db="UniProtKB">
        <authorList>
            <consortium name="WormBaseParasite"/>
        </authorList>
    </citation>
    <scope>IDENTIFICATION</scope>
</reference>
<protein>
    <submittedName>
        <fullName evidence="2">Uncharacterized protein</fullName>
    </submittedName>
</protein>
<dbReference type="WBParaSite" id="nRc.2.0.1.t19150-RA">
    <property type="protein sequence ID" value="nRc.2.0.1.t19150-RA"/>
    <property type="gene ID" value="nRc.2.0.1.g19150"/>
</dbReference>
<name>A0A915IYG4_ROMCU</name>
<dbReference type="InterPro" id="IPR012340">
    <property type="entry name" value="NA-bd_OB-fold"/>
</dbReference>
<evidence type="ECO:0000313" key="1">
    <source>
        <dbReference type="Proteomes" id="UP000887565"/>
    </source>
</evidence>
<evidence type="ECO:0000313" key="2">
    <source>
        <dbReference type="WBParaSite" id="nRc.2.0.1.t19150-RA"/>
    </source>
</evidence>
<accession>A0A915IYG4</accession>
<dbReference type="AlphaFoldDB" id="A0A915IYG4"/>
<dbReference type="Gene3D" id="2.40.50.140">
    <property type="entry name" value="Nucleic acid-binding proteins"/>
    <property type="match status" value="1"/>
</dbReference>
<organism evidence="1 2">
    <name type="scientific">Romanomermis culicivorax</name>
    <name type="common">Nematode worm</name>
    <dbReference type="NCBI Taxonomy" id="13658"/>
    <lineage>
        <taxon>Eukaryota</taxon>
        <taxon>Metazoa</taxon>
        <taxon>Ecdysozoa</taxon>
        <taxon>Nematoda</taxon>
        <taxon>Enoplea</taxon>
        <taxon>Dorylaimia</taxon>
        <taxon>Mermithida</taxon>
        <taxon>Mermithoidea</taxon>
        <taxon>Mermithidae</taxon>
        <taxon>Romanomermis</taxon>
    </lineage>
</organism>
<keyword evidence="1" id="KW-1185">Reference proteome</keyword>
<sequence length="292" mass="33118">MLLEQNKLRIPIHSLVIDDLKCFKAQKKLKSACFIVHVNLKTTNWPMTVTIEFLPNEADFLASSTNHRQQLCKTLDGIGQAISSDCFIYTKVVKRDLKEATDNESFGHKFVLEEVAIETDQRPTAGAICPNHFDLNFDNDLIDFKIVDEIWNGDKIAIFGATCSQPFSEHFNFAATSSSDQKPILSLSNESNCKIIVSQLITLLSITDDSMLIDNDLDSINCVIKCDVAMENCLPMIKILDIVRLHRVSVSKHQRFKNFNCYARLGYYGFRIHVFSPKYSDSAGITYEDQNM</sequence>
<dbReference type="Proteomes" id="UP000887565">
    <property type="component" value="Unplaced"/>
</dbReference>
<proteinExistence type="predicted"/>